<protein>
    <submittedName>
        <fullName evidence="1">Uncharacterized protein</fullName>
    </submittedName>
</protein>
<reference evidence="1" key="1">
    <citation type="submission" date="2022-01" db="EMBL/GenBank/DDBJ databases">
        <title>Colwellia maritima, isolated from seawater.</title>
        <authorList>
            <person name="Kristyanto S."/>
            <person name="Jung J."/>
            <person name="Jeon C.O."/>
        </authorList>
    </citation>
    <scope>NUCLEOTIDE SEQUENCE</scope>
    <source>
        <strain evidence="1">MSW7</strain>
    </source>
</reference>
<dbReference type="RefSeq" id="WP_242284365.1">
    <property type="nucleotide sequence ID" value="NZ_JAKKSL010000001.1"/>
</dbReference>
<evidence type="ECO:0000313" key="1">
    <source>
        <dbReference type="EMBL" id="MCI2283142.1"/>
    </source>
</evidence>
<keyword evidence="2" id="KW-1185">Reference proteome</keyword>
<organism evidence="1 2">
    <name type="scientific">Colwellia maritima</name>
    <dbReference type="NCBI Taxonomy" id="2912588"/>
    <lineage>
        <taxon>Bacteria</taxon>
        <taxon>Pseudomonadati</taxon>
        <taxon>Pseudomonadota</taxon>
        <taxon>Gammaproteobacteria</taxon>
        <taxon>Alteromonadales</taxon>
        <taxon>Colwelliaceae</taxon>
        <taxon>Colwellia</taxon>
    </lineage>
</organism>
<dbReference type="Proteomes" id="UP001139646">
    <property type="component" value="Unassembled WGS sequence"/>
</dbReference>
<proteinExistence type="predicted"/>
<dbReference type="EMBL" id="JAKKSL010000001">
    <property type="protein sequence ID" value="MCI2283142.1"/>
    <property type="molecule type" value="Genomic_DNA"/>
</dbReference>
<evidence type="ECO:0000313" key="2">
    <source>
        <dbReference type="Proteomes" id="UP001139646"/>
    </source>
</evidence>
<gene>
    <name evidence="1" type="ORF">L3081_06710</name>
</gene>
<name>A0ABS9X273_9GAMM</name>
<sequence>MNTYDVNLSIDGVQTVSTHTIGFSDGANDAKGLLTETANRGGGKYFPLKVNLS</sequence>
<accession>A0ABS9X273</accession>
<comment type="caution">
    <text evidence="1">The sequence shown here is derived from an EMBL/GenBank/DDBJ whole genome shotgun (WGS) entry which is preliminary data.</text>
</comment>